<feature type="transmembrane region" description="Helical" evidence="2">
    <location>
        <begin position="157"/>
        <end position="182"/>
    </location>
</feature>
<feature type="region of interest" description="Disordered" evidence="1">
    <location>
        <begin position="1"/>
        <end position="27"/>
    </location>
</feature>
<protein>
    <submittedName>
        <fullName evidence="3">Uncharacterized protein</fullName>
    </submittedName>
</protein>
<dbReference type="AlphaFoldDB" id="A0A951U5J6"/>
<keyword evidence="2" id="KW-0472">Membrane</keyword>
<comment type="caution">
    <text evidence="3">The sequence shown here is derived from an EMBL/GenBank/DDBJ whole genome shotgun (WGS) entry which is preliminary data.</text>
</comment>
<feature type="compositionally biased region" description="Basic and acidic residues" evidence="1">
    <location>
        <begin position="1"/>
        <end position="11"/>
    </location>
</feature>
<accession>A0A951U5J6</accession>
<evidence type="ECO:0000313" key="4">
    <source>
        <dbReference type="Proteomes" id="UP000707356"/>
    </source>
</evidence>
<proteinExistence type="predicted"/>
<dbReference type="EMBL" id="JAHHHV010000069">
    <property type="protein sequence ID" value="MBW4466546.1"/>
    <property type="molecule type" value="Genomic_DNA"/>
</dbReference>
<evidence type="ECO:0000313" key="3">
    <source>
        <dbReference type="EMBL" id="MBW4466546.1"/>
    </source>
</evidence>
<keyword evidence="2" id="KW-0812">Transmembrane</keyword>
<reference evidence="3" key="1">
    <citation type="submission" date="2021-05" db="EMBL/GenBank/DDBJ databases">
        <authorList>
            <person name="Pietrasiak N."/>
            <person name="Ward R."/>
            <person name="Stajich J.E."/>
            <person name="Kurbessoian T."/>
        </authorList>
    </citation>
    <scope>NUCLEOTIDE SEQUENCE</scope>
    <source>
        <strain evidence="3">GSE-TBD4-15B</strain>
    </source>
</reference>
<sequence length="183" mass="20268">MASSEELRDLEQVSPDSPPKPPPEPPLAAPDFVTVSLALKDVRAVLVEQQQLRQLSFTQLNILFVVNTALLSVLSITRLIFSQTPFSLVEIAGFALSFSLLIYALLPRTPLVTPNPKNLDIEESLAKSANDYQIQMLSNFQEVYRANQQRIDDITQALLLASLTLWATVIVALLHILTAIFAQ</sequence>
<feature type="transmembrane region" description="Helical" evidence="2">
    <location>
        <begin position="60"/>
        <end position="81"/>
    </location>
</feature>
<name>A0A951U5J6_9CYAN</name>
<dbReference type="Proteomes" id="UP000707356">
    <property type="component" value="Unassembled WGS sequence"/>
</dbReference>
<organism evidence="3 4">
    <name type="scientific">Pegethrix bostrychoides GSE-TBD4-15B</name>
    <dbReference type="NCBI Taxonomy" id="2839662"/>
    <lineage>
        <taxon>Bacteria</taxon>
        <taxon>Bacillati</taxon>
        <taxon>Cyanobacteriota</taxon>
        <taxon>Cyanophyceae</taxon>
        <taxon>Oculatellales</taxon>
        <taxon>Oculatellaceae</taxon>
        <taxon>Pegethrix</taxon>
    </lineage>
</organism>
<evidence type="ECO:0000256" key="2">
    <source>
        <dbReference type="SAM" id="Phobius"/>
    </source>
</evidence>
<feature type="transmembrane region" description="Helical" evidence="2">
    <location>
        <begin position="87"/>
        <end position="106"/>
    </location>
</feature>
<feature type="compositionally biased region" description="Pro residues" evidence="1">
    <location>
        <begin position="16"/>
        <end position="27"/>
    </location>
</feature>
<reference evidence="3" key="2">
    <citation type="journal article" date="2022" name="Microbiol. Resour. Announc.">
        <title>Metagenome Sequencing to Explore Phylogenomics of Terrestrial Cyanobacteria.</title>
        <authorList>
            <person name="Ward R.D."/>
            <person name="Stajich J.E."/>
            <person name="Johansen J.R."/>
            <person name="Huntemann M."/>
            <person name="Clum A."/>
            <person name="Foster B."/>
            <person name="Foster B."/>
            <person name="Roux S."/>
            <person name="Palaniappan K."/>
            <person name="Varghese N."/>
            <person name="Mukherjee S."/>
            <person name="Reddy T.B.K."/>
            <person name="Daum C."/>
            <person name="Copeland A."/>
            <person name="Chen I.A."/>
            <person name="Ivanova N.N."/>
            <person name="Kyrpides N.C."/>
            <person name="Shapiro N."/>
            <person name="Eloe-Fadrosh E.A."/>
            <person name="Pietrasiak N."/>
        </authorList>
    </citation>
    <scope>NUCLEOTIDE SEQUENCE</scope>
    <source>
        <strain evidence="3">GSE-TBD4-15B</strain>
    </source>
</reference>
<keyword evidence="2" id="KW-1133">Transmembrane helix</keyword>
<evidence type="ECO:0000256" key="1">
    <source>
        <dbReference type="SAM" id="MobiDB-lite"/>
    </source>
</evidence>
<gene>
    <name evidence="3" type="ORF">KME07_14070</name>
</gene>